<dbReference type="EMBL" id="QUBQ01000005">
    <property type="protein sequence ID" value="REK71514.1"/>
    <property type="molecule type" value="Genomic_DNA"/>
</dbReference>
<dbReference type="Proteomes" id="UP000261905">
    <property type="component" value="Unassembled WGS sequence"/>
</dbReference>
<feature type="compositionally biased region" description="Polar residues" evidence="1">
    <location>
        <begin position="29"/>
        <end position="38"/>
    </location>
</feature>
<feature type="signal peptide" evidence="2">
    <location>
        <begin position="1"/>
        <end position="19"/>
    </location>
</feature>
<dbReference type="AlphaFoldDB" id="A0A371P6D6"/>
<sequence length="205" mass="23468">MKRVSVALLVTIMMSLLSACTDVDKEKPTSTPLITNQYEEPATQTTSPSLTPSPTVEPSPIAEPSEIVDGLLKHTSEYNWSIMYPSSWNRSNERLILEENSGKFIEFRTFDIPDEGVDWWLKVEMKRLLSSTETNNKLFEGPSSEERDGYTIHKYVIESSVEKNSTLLRHTIIIDDHNIFAFHTASPPLTKEEYEEIMSTFKFEK</sequence>
<feature type="region of interest" description="Disordered" evidence="1">
    <location>
        <begin position="25"/>
        <end position="62"/>
    </location>
</feature>
<keyword evidence="2" id="KW-0732">Signal</keyword>
<name>A0A371P6D6_9BACL</name>
<evidence type="ECO:0000313" key="4">
    <source>
        <dbReference type="Proteomes" id="UP000261905"/>
    </source>
</evidence>
<evidence type="ECO:0000256" key="2">
    <source>
        <dbReference type="SAM" id="SignalP"/>
    </source>
</evidence>
<feature type="chain" id="PRO_5038903340" description="DUF1795 domain-containing protein" evidence="2">
    <location>
        <begin position="20"/>
        <end position="205"/>
    </location>
</feature>
<dbReference type="OrthoDB" id="2609411at2"/>
<feature type="compositionally biased region" description="Low complexity" evidence="1">
    <location>
        <begin position="41"/>
        <end position="60"/>
    </location>
</feature>
<organism evidence="3 4">
    <name type="scientific">Paenibacillus paeoniae</name>
    <dbReference type="NCBI Taxonomy" id="2292705"/>
    <lineage>
        <taxon>Bacteria</taxon>
        <taxon>Bacillati</taxon>
        <taxon>Bacillota</taxon>
        <taxon>Bacilli</taxon>
        <taxon>Bacillales</taxon>
        <taxon>Paenibacillaceae</taxon>
        <taxon>Paenibacillus</taxon>
    </lineage>
</organism>
<evidence type="ECO:0000256" key="1">
    <source>
        <dbReference type="SAM" id="MobiDB-lite"/>
    </source>
</evidence>
<comment type="caution">
    <text evidence="3">The sequence shown here is derived from an EMBL/GenBank/DDBJ whole genome shotgun (WGS) entry which is preliminary data.</text>
</comment>
<dbReference type="PROSITE" id="PS51257">
    <property type="entry name" value="PROKAR_LIPOPROTEIN"/>
    <property type="match status" value="1"/>
</dbReference>
<evidence type="ECO:0000313" key="3">
    <source>
        <dbReference type="EMBL" id="REK71514.1"/>
    </source>
</evidence>
<proteinExistence type="predicted"/>
<accession>A0A371P6D6</accession>
<reference evidence="3 4" key="1">
    <citation type="submission" date="2018-08" db="EMBL/GenBank/DDBJ databases">
        <title>Paenibacillus sp. M4BSY-1, whole genome shotgun sequence.</title>
        <authorList>
            <person name="Tuo L."/>
        </authorList>
    </citation>
    <scope>NUCLEOTIDE SEQUENCE [LARGE SCALE GENOMIC DNA]</scope>
    <source>
        <strain evidence="3 4">M4BSY-1</strain>
    </source>
</reference>
<gene>
    <name evidence="3" type="ORF">DX130_21170</name>
</gene>
<dbReference type="RefSeq" id="WP_116048779.1">
    <property type="nucleotide sequence ID" value="NZ_QUBQ01000005.1"/>
</dbReference>
<evidence type="ECO:0008006" key="5">
    <source>
        <dbReference type="Google" id="ProtNLM"/>
    </source>
</evidence>
<protein>
    <recommendedName>
        <fullName evidence="5">DUF1795 domain-containing protein</fullName>
    </recommendedName>
</protein>
<keyword evidence="4" id="KW-1185">Reference proteome</keyword>